<organism evidence="2 3">
    <name type="scientific">Mycobacterium persicum</name>
    <dbReference type="NCBI Taxonomy" id="1487726"/>
    <lineage>
        <taxon>Bacteria</taxon>
        <taxon>Bacillati</taxon>
        <taxon>Actinomycetota</taxon>
        <taxon>Actinomycetes</taxon>
        <taxon>Mycobacteriales</taxon>
        <taxon>Mycobacteriaceae</taxon>
        <taxon>Mycobacterium</taxon>
    </lineage>
</organism>
<accession>A0A8E2IMT1</accession>
<name>A0A8E2IMT1_9MYCO</name>
<dbReference type="EMBL" id="MWQA01000001">
    <property type="protein sequence ID" value="ORC05348.1"/>
    <property type="molecule type" value="Genomic_DNA"/>
</dbReference>
<comment type="caution">
    <text evidence="2">The sequence shown here is derived from an EMBL/GenBank/DDBJ whole genome shotgun (WGS) entry which is preliminary data.</text>
</comment>
<evidence type="ECO:0000313" key="3">
    <source>
        <dbReference type="Proteomes" id="UP000192335"/>
    </source>
</evidence>
<sequence>MAVAVAAADSSIGLNGESPQPRWPAPRASERDTSQQSVASQVGSGQILGDPNPLSGNRFVAALGDSSRTCRDRIETAIVVAKGG</sequence>
<gene>
    <name evidence="2" type="ORF">B4U45_00285</name>
</gene>
<protein>
    <submittedName>
        <fullName evidence="2">Uncharacterized protein</fullName>
    </submittedName>
</protein>
<feature type="compositionally biased region" description="Low complexity" evidence="1">
    <location>
        <begin position="34"/>
        <end position="45"/>
    </location>
</feature>
<feature type="region of interest" description="Disordered" evidence="1">
    <location>
        <begin position="1"/>
        <end position="53"/>
    </location>
</feature>
<evidence type="ECO:0000256" key="1">
    <source>
        <dbReference type="SAM" id="MobiDB-lite"/>
    </source>
</evidence>
<evidence type="ECO:0000313" key="2">
    <source>
        <dbReference type="EMBL" id="ORC05348.1"/>
    </source>
</evidence>
<dbReference type="AlphaFoldDB" id="A0A8E2IMT1"/>
<dbReference type="Proteomes" id="UP000192335">
    <property type="component" value="Unassembled WGS sequence"/>
</dbReference>
<proteinExistence type="predicted"/>
<reference evidence="2 3" key="1">
    <citation type="submission" date="2017-02" db="EMBL/GenBank/DDBJ databases">
        <title>Mycobacterium kansasii genomes.</title>
        <authorList>
            <person name="Borowka P."/>
            <person name="Strapagiel D."/>
            <person name="Marciniak B."/>
            <person name="Lach J."/>
            <person name="Bakula Z."/>
            <person name="Van Ingen J."/>
            <person name="Safianowska A."/>
            <person name="Brzostek A."/>
            <person name="Dziadek J."/>
            <person name="Jagielski T."/>
        </authorList>
    </citation>
    <scope>NUCLEOTIDE SEQUENCE [LARGE SCALE GENOMIC DNA]</scope>
    <source>
        <strain evidence="2 3">12MK</strain>
    </source>
</reference>